<dbReference type="EMBL" id="UINC01056570">
    <property type="protein sequence ID" value="SVB76760.1"/>
    <property type="molecule type" value="Genomic_DNA"/>
</dbReference>
<proteinExistence type="predicted"/>
<dbReference type="InterPro" id="IPR000073">
    <property type="entry name" value="AB_hydrolase_1"/>
</dbReference>
<evidence type="ECO:0000313" key="3">
    <source>
        <dbReference type="EMBL" id="SVB76760.1"/>
    </source>
</evidence>
<reference evidence="3" key="1">
    <citation type="submission" date="2018-05" db="EMBL/GenBank/DDBJ databases">
        <authorList>
            <person name="Lanie J.A."/>
            <person name="Ng W.-L."/>
            <person name="Kazmierczak K.M."/>
            <person name="Andrzejewski T.M."/>
            <person name="Davidsen T.M."/>
            <person name="Wayne K.J."/>
            <person name="Tettelin H."/>
            <person name="Glass J.I."/>
            <person name="Rusch D."/>
            <person name="Podicherti R."/>
            <person name="Tsui H.-C.T."/>
            <person name="Winkler M.E."/>
        </authorList>
    </citation>
    <scope>NUCLEOTIDE SEQUENCE</scope>
</reference>
<accession>A0A382GNN5</accession>
<organism evidence="3">
    <name type="scientific">marine metagenome</name>
    <dbReference type="NCBI Taxonomy" id="408172"/>
    <lineage>
        <taxon>unclassified sequences</taxon>
        <taxon>metagenomes</taxon>
        <taxon>ecological metagenomes</taxon>
    </lineage>
</organism>
<dbReference type="GO" id="GO:0016020">
    <property type="term" value="C:membrane"/>
    <property type="evidence" value="ECO:0007669"/>
    <property type="project" value="TreeGrafter"/>
</dbReference>
<feature type="domain" description="AB hydrolase-1" evidence="2">
    <location>
        <begin position="30"/>
        <end position="266"/>
    </location>
</feature>
<dbReference type="InterPro" id="IPR050266">
    <property type="entry name" value="AB_hydrolase_sf"/>
</dbReference>
<protein>
    <recommendedName>
        <fullName evidence="2">AB hydrolase-1 domain-containing protein</fullName>
    </recommendedName>
</protein>
<evidence type="ECO:0000256" key="1">
    <source>
        <dbReference type="ARBA" id="ARBA00022801"/>
    </source>
</evidence>
<name>A0A382GNN5_9ZZZZ</name>
<gene>
    <name evidence="3" type="ORF">METZ01_LOCUS229614</name>
</gene>
<dbReference type="AlphaFoldDB" id="A0A382GNN5"/>
<dbReference type="InterPro" id="IPR029058">
    <property type="entry name" value="AB_hydrolase_fold"/>
</dbReference>
<dbReference type="PANTHER" id="PTHR43798:SF31">
    <property type="entry name" value="AB HYDROLASE SUPERFAMILY PROTEIN YCLE"/>
    <property type="match status" value="1"/>
</dbReference>
<keyword evidence="1" id="KW-0378">Hydrolase</keyword>
<feature type="non-terminal residue" evidence="3">
    <location>
        <position position="1"/>
    </location>
</feature>
<dbReference type="SUPFAM" id="SSF53474">
    <property type="entry name" value="alpha/beta-Hydrolases"/>
    <property type="match status" value="1"/>
</dbReference>
<dbReference type="GO" id="GO:0016787">
    <property type="term" value="F:hydrolase activity"/>
    <property type="evidence" value="ECO:0007669"/>
    <property type="project" value="UniProtKB-KW"/>
</dbReference>
<dbReference type="Pfam" id="PF00561">
    <property type="entry name" value="Abhydrolase_1"/>
    <property type="match status" value="1"/>
</dbReference>
<dbReference type="PANTHER" id="PTHR43798">
    <property type="entry name" value="MONOACYLGLYCEROL LIPASE"/>
    <property type="match status" value="1"/>
</dbReference>
<sequence length="305" mass="33681">VIPTNIEVSMPYANSDGVKLFYEEAGSGTTIIFLHEFAGDHRSWEPQMRHFSSRYHCVCYSARGYPPSDIPSDPQEYKQEIQADDAARILDHLGVEQAHIVGLSMGGFATLHFGLRNPQRALSLSVTGCGYGANKDDRTTFMEEAEKVALAYDRNGSAAVADFYAESGTRVQFQNKNPRGWAEFKTALSEHSAAGAANTMRGYQKTRPSLYDLEEKLTQLTVPTLIVTGDEDEPCLEPALYLKRTIPSAGLSILPKSGHTINLEEPDLFNRVIGDFLSTVEQGRWTLRDPRSLGSAMLGKREASV</sequence>
<dbReference type="Gene3D" id="3.40.50.1820">
    <property type="entry name" value="alpha/beta hydrolase"/>
    <property type="match status" value="1"/>
</dbReference>
<evidence type="ECO:0000259" key="2">
    <source>
        <dbReference type="Pfam" id="PF00561"/>
    </source>
</evidence>